<feature type="compositionally biased region" description="Basic and acidic residues" evidence="1">
    <location>
        <begin position="2148"/>
        <end position="2161"/>
    </location>
</feature>
<proteinExistence type="predicted"/>
<reference evidence="4" key="2">
    <citation type="submission" date="2021-04" db="EMBL/GenBank/DDBJ databases">
        <authorList>
            <person name="Podell S."/>
        </authorList>
    </citation>
    <scope>NUCLEOTIDE SEQUENCE</scope>
    <source>
        <strain evidence="4">Hildebrandi</strain>
    </source>
</reference>
<reference evidence="4" key="1">
    <citation type="journal article" date="2021" name="Sci. Rep.">
        <title>Diploid genomic architecture of Nitzschia inconspicua, an elite biomass production diatom.</title>
        <authorList>
            <person name="Oliver A."/>
            <person name="Podell S."/>
            <person name="Pinowska A."/>
            <person name="Traller J.C."/>
            <person name="Smith S.R."/>
            <person name="McClure R."/>
            <person name="Beliaev A."/>
            <person name="Bohutskyi P."/>
            <person name="Hill E.A."/>
            <person name="Rabines A."/>
            <person name="Zheng H."/>
            <person name="Allen L.Z."/>
            <person name="Kuo A."/>
            <person name="Grigoriev I.V."/>
            <person name="Allen A.E."/>
            <person name="Hazlebeck D."/>
            <person name="Allen E.E."/>
        </authorList>
    </citation>
    <scope>NUCLEOTIDE SEQUENCE</scope>
    <source>
        <strain evidence="4">Hildebrandi</strain>
    </source>
</reference>
<comment type="caution">
    <text evidence="4">The sequence shown here is derived from an EMBL/GenBank/DDBJ whole genome shotgun (WGS) entry which is preliminary data.</text>
</comment>
<feature type="region of interest" description="Disordered" evidence="1">
    <location>
        <begin position="2242"/>
        <end position="2342"/>
    </location>
</feature>
<keyword evidence="5" id="KW-1185">Reference proteome</keyword>
<keyword evidence="3" id="KW-0732">Signal</keyword>
<feature type="chain" id="PRO_5039929078" evidence="3">
    <location>
        <begin position="24"/>
        <end position="2342"/>
    </location>
</feature>
<evidence type="ECO:0000256" key="1">
    <source>
        <dbReference type="SAM" id="MobiDB-lite"/>
    </source>
</evidence>
<keyword evidence="2" id="KW-0812">Transmembrane</keyword>
<evidence type="ECO:0000256" key="3">
    <source>
        <dbReference type="SAM" id="SignalP"/>
    </source>
</evidence>
<sequence>MKNYWTAALVPSLVGFFAPQVTSKRDLAIGDFDLLNEIFENAYIILPNEYEVSQKVGIATLNMNIRNLTCYDLSVGDITVTHDDVSSTVHEVDIAMYGLDLTCEMKYNYKYGILSGDGWVQIRTNGNSASSIIKFTSLDFDQASPVESTIEDCFSDVRIERMDFEGDLVSEILEIFQGLIRNVVEGAIGDVACSELSQIGTTLVENIVQLADSNLEPYSDDLGESYTNPLYPEQNLNLPADFAALNLQDAGGAVSRAFNEILHFVGTSLGASVSNPDGATTAGGDLAINVMLRSLVLDEDRAFTVNASTLSMSEPPLFEGHDRITQFTVALNRIRVFGLDSFTRFNSFRNIGQHTIQNEFTWNSLMIELDLTVDIKPSTLDDAILHDPTSPGVTERISMGFTVDQVDAESSFLLVMDQETLAVLELGSLFYTENFLPCLLSVVHTIEVTGLAIKPTFVNETYFSGFVSPGLNRVLTDAAGAAFSMYSGVLRHVIPNIFQSSIRDLINLHFLDAYGSKSQNSICPKVNTVGGYIDFRTFFDANEMTHGDVPPLLKEAIDTTMLDVNPNTGRPQINEMVVAPFTKTQSGDVGTLRFPVDVMKLAMSKAVSQFGLQSLEFKIFDPSVENLDTVSTPVKLLEPNSTNAHQLDSHAILGADNKKLQLGLKALLQTNGDPLLDVSNQLDILLELAESEVWVELMAKIDSGALFNFPLRDITNINCWLSILAVPDSITDDINTGFAIQSLLFDATSMRLNVSCAECSSQSLLILPEILGLLKADGISDVLEEALAKLGQDLVQSNSTQSYINSVLLNSRMYCPHNPAYDASEASSSLSNLHMPFLSYESMETIAFALFLALQMGIVVTAEAHTNYNSNSTTSLFSQNLLIPGDNGRLFDFTSMESTFGQWGLSGINGVVKYLNDIVPDPLGSNGNDMRVNSLLRSSILGEKGYASLFFDDLHLGSAGTEISFMGINIIGLDSISNMDILNVLAPQTMKHEITWKKLQLELVFTLMGSESSTRNIAHGKQAKQDLRINLQLSNVHLSVSMFLALDQQLLGSLQLQSMLKLQNILPCLMSAAKGASLTELELRPESITILSIEGFHSKDVQGAADRSTKLILEEYGAKIVQSVPKIFDSTIRTLINNWMEYHMTSKNSCASFPSDSNHGSVDLRDLLRTVTIAQGLGGSGLSPYGDLFRTMVGFIQNVFKTDESTGVSALNNAVVVPLTETLSNEPGTLYQKSDLFSGGTKVKVGTLDANVRVRAFDAKIENLNTIGDPLDLLGGVIGEPYELNNTITFGVNQEPLKFSTKLLLDFDGADDFQIRNEMSFSLELFDAHVLFSTMAKIAESRFFGFPLRDMFNLNCWLATIPAPPLNSHGIRIRGSPTTAGITSLEATIDQLMITAQCLNCSSPRMSEFTDLLSDPAAQSETTEVANSLLGYITEMLGGNFIQVQLDRLLVDAAYNCPHNPDYDPEATPVQYEAFEAPDTDYASSYLALLGALTIAGLVILSSVVFGIRFIVHRRHKKWVARLPPHQIKRLAMQQKQDAFEEDLLNSRTTSMFKSRDIPLFARYGIPAIIILNIGLFLSGHLSLGATVNIEVQVAGESFTLQNLFEFSIARSTVDIWNAGGRALAILIFLFSGVWPYTKLIMTFLLWFMPPTSVRVDRRGSILLWLDWLAKWSMIDIFVLVISIAAFQVSTASPDTSYLPEDFYSVEMMVIPLWGLYANMLAQLVSQISSHVIIHYHRKICTNATGIASADNNTSVSSRPIPNHSQGIQIFRANMEKRQDNFGEIPVARSESIKVIETVQGISLYTHQFSRPHRVEFGQDFQEATRYQSIFSVVRLLFEQASYLGTAQAYIGLGILSLLFLCTLLLVPIIQTVMLLKQWFAASTPIQKERMAFRLEVVQAWQYLDVYLVALFVSSWQLGPVSNVMINSYCDNLKNMFAQMVYYGVLKEEDAQCFSVTSRIEQGAFILASGALLLGFLSSFVFKATVQYLKDYKEEDMATEDLVRCDTSVEDTSHSDDEGEIADGGFSGIIHPAPVLFTDSFRWMLKTDDTLPPSSRALFCDPSNSHWSLPEARAVSDESPREGMIKGTYVRDLDGYNSKLSSRSPSIENSMKSLSKEIYQSKPLPRKLTYDDSKDEIVSYSRRSSSNRQDHQSLHATDMDQHSIPSKMSSVGSSFKDEESIFSEADSLNYSLPSSAYQSSQVPLPPELERKASLGSAAGSSLKKPPPPSFYRLALSPHVTSSATSTASPFASYFHQQGGNDEVEDQKPKAKQTPKTKNAKKPPPSSFDSNTTTTSILKRAPQPMSEESDDEFTQVSMDDSDFTSDYFNTQPSSSQHGRSGLI</sequence>
<dbReference type="PANTHER" id="PTHR34730:SF1">
    <property type="entry name" value="PARAQUAT-INDUCIBLE PROTEIN A"/>
    <property type="match status" value="1"/>
</dbReference>
<evidence type="ECO:0000256" key="2">
    <source>
        <dbReference type="SAM" id="Phobius"/>
    </source>
</evidence>
<feature type="compositionally biased region" description="Polar residues" evidence="1">
    <location>
        <begin position="2323"/>
        <end position="2342"/>
    </location>
</feature>
<feature type="transmembrane region" description="Helical" evidence="2">
    <location>
        <begin position="1560"/>
        <end position="1578"/>
    </location>
</feature>
<feature type="transmembrane region" description="Helical" evidence="2">
    <location>
        <begin position="1486"/>
        <end position="1512"/>
    </location>
</feature>
<feature type="transmembrane region" description="Helical" evidence="2">
    <location>
        <begin position="1964"/>
        <end position="1982"/>
    </location>
</feature>
<feature type="compositionally biased region" description="Basic residues" evidence="1">
    <location>
        <begin position="2269"/>
        <end position="2280"/>
    </location>
</feature>
<evidence type="ECO:0000313" key="5">
    <source>
        <dbReference type="Proteomes" id="UP000693970"/>
    </source>
</evidence>
<protein>
    <submittedName>
        <fullName evidence="4">Paraquat-inducible protein A domain containing protein</fullName>
    </submittedName>
</protein>
<feature type="compositionally biased region" description="Acidic residues" evidence="1">
    <location>
        <begin position="2306"/>
        <end position="2322"/>
    </location>
</feature>
<keyword evidence="2" id="KW-0472">Membrane</keyword>
<accession>A0A9K3LER1</accession>
<organism evidence="4 5">
    <name type="scientific">Nitzschia inconspicua</name>
    <dbReference type="NCBI Taxonomy" id="303405"/>
    <lineage>
        <taxon>Eukaryota</taxon>
        <taxon>Sar</taxon>
        <taxon>Stramenopiles</taxon>
        <taxon>Ochrophyta</taxon>
        <taxon>Bacillariophyta</taxon>
        <taxon>Bacillariophyceae</taxon>
        <taxon>Bacillariophycidae</taxon>
        <taxon>Bacillariales</taxon>
        <taxon>Bacillariaceae</taxon>
        <taxon>Nitzschia</taxon>
    </lineage>
</organism>
<feature type="transmembrane region" description="Helical" evidence="2">
    <location>
        <begin position="1623"/>
        <end position="1648"/>
    </location>
</feature>
<feature type="compositionally biased region" description="Polar residues" evidence="1">
    <location>
        <begin position="2286"/>
        <end position="2296"/>
    </location>
</feature>
<feature type="transmembrane region" description="Helical" evidence="2">
    <location>
        <begin position="1669"/>
        <end position="1689"/>
    </location>
</feature>
<dbReference type="InterPro" id="IPR007498">
    <property type="entry name" value="PqiA-like"/>
</dbReference>
<feature type="region of interest" description="Disordered" evidence="1">
    <location>
        <begin position="2139"/>
        <end position="2172"/>
    </location>
</feature>
<dbReference type="PANTHER" id="PTHR34730">
    <property type="entry name" value="UNNAMED PRODUCT"/>
    <property type="match status" value="1"/>
</dbReference>
<name>A0A9K3LER1_9STRA</name>
<evidence type="ECO:0000313" key="4">
    <source>
        <dbReference type="EMBL" id="KAG7360525.1"/>
    </source>
</evidence>
<feature type="transmembrane region" description="Helical" evidence="2">
    <location>
        <begin position="1900"/>
        <end position="1919"/>
    </location>
</feature>
<feature type="compositionally biased region" description="Low complexity" evidence="1">
    <location>
        <begin position="2242"/>
        <end position="2252"/>
    </location>
</feature>
<feature type="transmembrane region" description="Helical" evidence="2">
    <location>
        <begin position="1709"/>
        <end position="1729"/>
    </location>
</feature>
<feature type="transmembrane region" description="Helical" evidence="2">
    <location>
        <begin position="1849"/>
        <end position="1870"/>
    </location>
</feature>
<keyword evidence="2" id="KW-1133">Transmembrane helix</keyword>
<gene>
    <name evidence="4" type="ORF">IV203_035624</name>
</gene>
<dbReference type="Proteomes" id="UP000693970">
    <property type="component" value="Unassembled WGS sequence"/>
</dbReference>
<feature type="signal peptide" evidence="3">
    <location>
        <begin position="1"/>
        <end position="23"/>
    </location>
</feature>
<feature type="compositionally biased region" description="Polar residues" evidence="1">
    <location>
        <begin position="2163"/>
        <end position="2172"/>
    </location>
</feature>
<dbReference type="Pfam" id="PF04403">
    <property type="entry name" value="PqiA"/>
    <property type="match status" value="2"/>
</dbReference>
<dbReference type="EMBL" id="JAGRRH010000013">
    <property type="protein sequence ID" value="KAG7360525.1"/>
    <property type="molecule type" value="Genomic_DNA"/>
</dbReference>
<dbReference type="OrthoDB" id="48427at2759"/>